<evidence type="ECO:0000313" key="1">
    <source>
        <dbReference type="EMBL" id="KEY74352.1"/>
    </source>
</evidence>
<dbReference type="HOGENOM" id="CLU_1138625_0_0_1"/>
<evidence type="ECO:0000313" key="2">
    <source>
        <dbReference type="Proteomes" id="UP000028045"/>
    </source>
</evidence>
<accession>A0A084B9X3</accession>
<dbReference type="AlphaFoldDB" id="A0A084B9X3"/>
<dbReference type="Proteomes" id="UP000028045">
    <property type="component" value="Unassembled WGS sequence"/>
</dbReference>
<keyword evidence="2" id="KW-1185">Reference proteome</keyword>
<proteinExistence type="predicted"/>
<name>A0A084B9X3_STACB</name>
<organism evidence="1 2">
    <name type="scientific">Stachybotrys chartarum (strain CBS 109288 / IBT 7711)</name>
    <name type="common">Toxic black mold</name>
    <name type="synonym">Stilbospora chartarum</name>
    <dbReference type="NCBI Taxonomy" id="1280523"/>
    <lineage>
        <taxon>Eukaryota</taxon>
        <taxon>Fungi</taxon>
        <taxon>Dikarya</taxon>
        <taxon>Ascomycota</taxon>
        <taxon>Pezizomycotina</taxon>
        <taxon>Sordariomycetes</taxon>
        <taxon>Hypocreomycetidae</taxon>
        <taxon>Hypocreales</taxon>
        <taxon>Stachybotryaceae</taxon>
        <taxon>Stachybotrys</taxon>
    </lineage>
</organism>
<gene>
    <name evidence="1" type="ORF">S7711_11464</name>
</gene>
<dbReference type="EMBL" id="KL647624">
    <property type="protein sequence ID" value="KEY74352.1"/>
    <property type="molecule type" value="Genomic_DNA"/>
</dbReference>
<sequence length="244" mass="26967">MACSTVEGWSGARTICAPRNGLCDSNNYNGRPGGVNPEQNFRSWAHKALRNNVFDPPGRHGVYRFYFLTCFNTDIEGAAAEVNWYGEDATLAVGFGQVEKRYLDETPAVHRAVESFYGNGTSVITRQLLQEEEYKVLRRHWIDNLHGNASSVDQGPLDSVADALLETRQAPEDTWASADGNCTSPAHQAFEILPQTFPLPIIEITRDFMAEEEGVEGHDRDSIDKEFARAVAASRRSDPDGDGG</sequence>
<reference evidence="1 2" key="1">
    <citation type="journal article" date="2014" name="BMC Genomics">
        <title>Comparative genome sequencing reveals chemotype-specific gene clusters in the toxigenic black mold Stachybotrys.</title>
        <authorList>
            <person name="Semeiks J."/>
            <person name="Borek D."/>
            <person name="Otwinowski Z."/>
            <person name="Grishin N.V."/>
        </authorList>
    </citation>
    <scope>NUCLEOTIDE SEQUENCE [LARGE SCALE GENOMIC DNA]</scope>
    <source>
        <strain evidence="2">CBS 109288 / IBT 7711</strain>
    </source>
</reference>
<protein>
    <submittedName>
        <fullName evidence="1">Uncharacterized protein</fullName>
    </submittedName>
</protein>